<feature type="region of interest" description="Disordered" evidence="3">
    <location>
        <begin position="179"/>
        <end position="215"/>
    </location>
</feature>
<feature type="compositionally biased region" description="Polar residues" evidence="3">
    <location>
        <begin position="281"/>
        <end position="291"/>
    </location>
</feature>
<evidence type="ECO:0000313" key="5">
    <source>
        <dbReference type="EMBL" id="KAI3910117.1"/>
    </source>
</evidence>
<keyword evidence="6" id="KW-1185">Reference proteome</keyword>
<dbReference type="GO" id="GO:0006355">
    <property type="term" value="P:regulation of DNA-templated transcription"/>
    <property type="evidence" value="ECO:0007669"/>
    <property type="project" value="InterPro"/>
</dbReference>
<feature type="region of interest" description="Disordered" evidence="3">
    <location>
        <begin position="56"/>
        <end position="85"/>
    </location>
</feature>
<dbReference type="InterPro" id="IPR036529">
    <property type="entry name" value="KIX_dom_sf"/>
</dbReference>
<feature type="compositionally biased region" description="Polar residues" evidence="3">
    <location>
        <begin position="179"/>
        <end position="190"/>
    </location>
</feature>
<evidence type="ECO:0000259" key="4">
    <source>
        <dbReference type="Pfam" id="PF16987"/>
    </source>
</evidence>
<gene>
    <name evidence="5" type="ORF">MKW98_014502</name>
</gene>
<feature type="region of interest" description="Disordered" evidence="3">
    <location>
        <begin position="281"/>
        <end position="312"/>
    </location>
</feature>
<feature type="region of interest" description="Disordered" evidence="3">
    <location>
        <begin position="113"/>
        <end position="134"/>
    </location>
</feature>
<dbReference type="EMBL" id="JAJJMB010010276">
    <property type="protein sequence ID" value="KAI3910117.1"/>
    <property type="molecule type" value="Genomic_DNA"/>
</dbReference>
<evidence type="ECO:0000256" key="1">
    <source>
        <dbReference type="ARBA" id="ARBA00004123"/>
    </source>
</evidence>
<sequence>METLERQIPISGPEGLVELKKISVGFEENMFAAATSQVDYLRKISLKMLTLETKSQTNGVPNSLPLNTGGGSQQQTGSTQQQSQSSQMFLYQQQHLLNQKQQQLQGNTLSSIMQSHMQQQQPQPQQKKPMLSTQLQYTQQPHLQMSSGLQPSQSILPQTRPFVMQSYLGLQQNLQSSVAQSTPNVLQHNPQGVLRQPQQQSQQSMHQQAPVLHQQQHPVLPSRQQMNAPNLQPNQLIIGEQSNVSDMQQQQQQQQELLNLQNNIANMQQHLLGNNIPHQQQLGQQSNMSGLQKQQQQPMHSMPQQVFHSLKE</sequence>
<dbReference type="GO" id="GO:0005634">
    <property type="term" value="C:nucleus"/>
    <property type="evidence" value="ECO:0007669"/>
    <property type="project" value="UniProtKB-SubCell"/>
</dbReference>
<proteinExistence type="predicted"/>
<name>A0AAD4SM36_9MAGN</name>
<evidence type="ECO:0000256" key="3">
    <source>
        <dbReference type="SAM" id="MobiDB-lite"/>
    </source>
</evidence>
<evidence type="ECO:0000313" key="6">
    <source>
        <dbReference type="Proteomes" id="UP001202328"/>
    </source>
</evidence>
<feature type="compositionally biased region" description="Low complexity" evidence="3">
    <location>
        <begin position="196"/>
        <end position="208"/>
    </location>
</feature>
<dbReference type="Pfam" id="PF16987">
    <property type="entry name" value="KIX_2"/>
    <property type="match status" value="1"/>
</dbReference>
<comment type="caution">
    <text evidence="5">The sequence shown here is derived from an EMBL/GenBank/DDBJ whole genome shotgun (WGS) entry which is preliminary data.</text>
</comment>
<dbReference type="Proteomes" id="UP001202328">
    <property type="component" value="Unassembled WGS sequence"/>
</dbReference>
<feature type="domain" description="Mediator complex subunit 15 KIX" evidence="4">
    <location>
        <begin position="1"/>
        <end position="58"/>
    </location>
</feature>
<feature type="compositionally biased region" description="Low complexity" evidence="3">
    <location>
        <begin position="73"/>
        <end position="85"/>
    </location>
</feature>
<comment type="subcellular location">
    <subcellularLocation>
        <location evidence="1">Nucleus</location>
    </subcellularLocation>
</comment>
<dbReference type="InterPro" id="IPR036546">
    <property type="entry name" value="MED15_KIX"/>
</dbReference>
<dbReference type="AlphaFoldDB" id="A0AAD4SM36"/>
<reference evidence="5" key="1">
    <citation type="submission" date="2022-04" db="EMBL/GenBank/DDBJ databases">
        <title>A functionally conserved STORR gene fusion in Papaver species that diverged 16.8 million years ago.</title>
        <authorList>
            <person name="Catania T."/>
        </authorList>
    </citation>
    <scope>NUCLEOTIDE SEQUENCE</scope>
    <source>
        <strain evidence="5">S-188037</strain>
    </source>
</reference>
<protein>
    <recommendedName>
        <fullName evidence="4">Mediator complex subunit 15 KIX domain-containing protein</fullName>
    </recommendedName>
</protein>
<feature type="compositionally biased region" description="Low complexity" evidence="3">
    <location>
        <begin position="118"/>
        <end position="129"/>
    </location>
</feature>
<accession>A0AAD4SM36</accession>
<evidence type="ECO:0000256" key="2">
    <source>
        <dbReference type="ARBA" id="ARBA00023242"/>
    </source>
</evidence>
<dbReference type="Gene3D" id="1.10.246.20">
    <property type="entry name" value="Coactivator CBP, KIX domain"/>
    <property type="match status" value="1"/>
</dbReference>
<feature type="compositionally biased region" description="Low complexity" evidence="3">
    <location>
        <begin position="292"/>
        <end position="305"/>
    </location>
</feature>
<organism evidence="5 6">
    <name type="scientific">Papaver atlanticum</name>
    <dbReference type="NCBI Taxonomy" id="357466"/>
    <lineage>
        <taxon>Eukaryota</taxon>
        <taxon>Viridiplantae</taxon>
        <taxon>Streptophyta</taxon>
        <taxon>Embryophyta</taxon>
        <taxon>Tracheophyta</taxon>
        <taxon>Spermatophyta</taxon>
        <taxon>Magnoliopsida</taxon>
        <taxon>Ranunculales</taxon>
        <taxon>Papaveraceae</taxon>
        <taxon>Papaveroideae</taxon>
        <taxon>Papaver</taxon>
    </lineage>
</organism>
<feature type="compositionally biased region" description="Polar residues" evidence="3">
    <location>
        <begin position="56"/>
        <end position="66"/>
    </location>
</feature>
<dbReference type="GO" id="GO:0003712">
    <property type="term" value="F:transcription coregulator activity"/>
    <property type="evidence" value="ECO:0007669"/>
    <property type="project" value="InterPro"/>
</dbReference>
<keyword evidence="2" id="KW-0539">Nucleus</keyword>